<accession>A0A1G7FZC9</accession>
<dbReference type="RefSeq" id="WP_083351641.1">
    <property type="nucleotide sequence ID" value="NZ_FNBL01000001.1"/>
</dbReference>
<evidence type="ECO:0000256" key="4">
    <source>
        <dbReference type="ARBA" id="ARBA00022691"/>
    </source>
</evidence>
<evidence type="ECO:0000313" key="9">
    <source>
        <dbReference type="EMBL" id="SDE81189.1"/>
    </source>
</evidence>
<feature type="binding site" evidence="6">
    <location>
        <begin position="232"/>
        <end position="233"/>
    </location>
    <ligand>
        <name>S-adenosyl-L-methionine</name>
        <dbReference type="ChEBI" id="CHEBI:59789"/>
    </ligand>
</feature>
<dbReference type="GO" id="GO:0032259">
    <property type="term" value="P:methylation"/>
    <property type="evidence" value="ECO:0007669"/>
    <property type="project" value="UniProtKB-KW"/>
</dbReference>
<dbReference type="InterPro" id="IPR029063">
    <property type="entry name" value="SAM-dependent_MTases_sf"/>
</dbReference>
<feature type="binding site" evidence="6">
    <location>
        <position position="131"/>
    </location>
    <ligand>
        <name>S-adenosyl-L-methionine</name>
        <dbReference type="ChEBI" id="CHEBI:59789"/>
    </ligand>
</feature>
<evidence type="ECO:0000256" key="3">
    <source>
        <dbReference type="ARBA" id="ARBA00022679"/>
    </source>
</evidence>
<evidence type="ECO:0000256" key="2">
    <source>
        <dbReference type="ARBA" id="ARBA00022603"/>
    </source>
</evidence>
<feature type="binding site" evidence="6">
    <location>
        <begin position="215"/>
        <end position="216"/>
    </location>
    <ligand>
        <name>S-adenosyl-L-methionine</name>
        <dbReference type="ChEBI" id="CHEBI:59789"/>
    </ligand>
</feature>
<dbReference type="Pfam" id="PF01739">
    <property type="entry name" value="CheR"/>
    <property type="match status" value="1"/>
</dbReference>
<dbReference type="Gene3D" id="1.10.155.10">
    <property type="entry name" value="Chemotaxis receptor methyltransferase CheR, N-terminal domain"/>
    <property type="match status" value="1"/>
</dbReference>
<gene>
    <name evidence="9" type="ORF">SAMN04488117_101314</name>
</gene>
<proteinExistence type="predicted"/>
<feature type="binding site" evidence="6">
    <location>
        <position position="157"/>
    </location>
    <ligand>
        <name>S-adenosyl-L-methionine</name>
        <dbReference type="ChEBI" id="CHEBI:59789"/>
    </ligand>
</feature>
<reference evidence="9 10" key="1">
    <citation type="submission" date="2016-10" db="EMBL/GenBank/DDBJ databases">
        <authorList>
            <person name="de Groot N.N."/>
        </authorList>
    </citation>
    <scope>NUCLEOTIDE SEQUENCE [LARGE SCALE GENOMIC DNA]</scope>
    <source>
        <strain evidence="9 10">DSM 27375</strain>
    </source>
</reference>
<dbReference type="InterPro" id="IPR000780">
    <property type="entry name" value="CheR_MeTrfase"/>
</dbReference>
<name>A0A1G7FZC9_9RHOB</name>
<feature type="domain" description="CheR-type methyltransferase" evidence="8">
    <location>
        <begin position="10"/>
        <end position="289"/>
    </location>
</feature>
<dbReference type="EMBL" id="FNBL01000001">
    <property type="protein sequence ID" value="SDE81189.1"/>
    <property type="molecule type" value="Genomic_DNA"/>
</dbReference>
<dbReference type="Proteomes" id="UP000182284">
    <property type="component" value="Unassembled WGS sequence"/>
</dbReference>
<dbReference type="Pfam" id="PF03705">
    <property type="entry name" value="CheR_N"/>
    <property type="match status" value="1"/>
</dbReference>
<dbReference type="PROSITE" id="PS50123">
    <property type="entry name" value="CHER"/>
    <property type="match status" value="1"/>
</dbReference>
<dbReference type="InterPro" id="IPR022642">
    <property type="entry name" value="CheR_C"/>
</dbReference>
<dbReference type="PIRSF" id="PIRSF000410">
    <property type="entry name" value="CheR"/>
    <property type="match status" value="1"/>
</dbReference>
<keyword evidence="4 5" id="KW-0949">S-adenosyl-L-methionine</keyword>
<feature type="binding site" evidence="6">
    <location>
        <position position="87"/>
    </location>
    <ligand>
        <name>S-adenosyl-L-methionine</name>
        <dbReference type="ChEBI" id="CHEBI:59789"/>
    </ligand>
</feature>
<keyword evidence="3 5" id="KW-0808">Transferase</keyword>
<comment type="catalytic activity">
    <reaction evidence="1 5">
        <text>L-glutamyl-[protein] + S-adenosyl-L-methionine = [protein]-L-glutamate 5-O-methyl ester + S-adenosyl-L-homocysteine</text>
        <dbReference type="Rhea" id="RHEA:24452"/>
        <dbReference type="Rhea" id="RHEA-COMP:10208"/>
        <dbReference type="Rhea" id="RHEA-COMP:10311"/>
        <dbReference type="ChEBI" id="CHEBI:29973"/>
        <dbReference type="ChEBI" id="CHEBI:57856"/>
        <dbReference type="ChEBI" id="CHEBI:59789"/>
        <dbReference type="ChEBI" id="CHEBI:82795"/>
        <dbReference type="EC" id="2.1.1.80"/>
    </reaction>
</comment>
<protein>
    <recommendedName>
        <fullName evidence="5">Chemotaxis protein methyltransferase</fullName>
        <ecNumber evidence="5">2.1.1.80</ecNumber>
    </recommendedName>
</protein>
<dbReference type="InterPro" id="IPR022641">
    <property type="entry name" value="CheR_N"/>
</dbReference>
<evidence type="ECO:0000313" key="10">
    <source>
        <dbReference type="Proteomes" id="UP000182284"/>
    </source>
</evidence>
<dbReference type="SMART" id="SM00138">
    <property type="entry name" value="MeTrc"/>
    <property type="match status" value="1"/>
</dbReference>
<dbReference type="AlphaFoldDB" id="A0A1G7FZC9"/>
<feature type="binding site" evidence="6">
    <location>
        <position position="89"/>
    </location>
    <ligand>
        <name>S-adenosyl-L-methionine</name>
        <dbReference type="ChEBI" id="CHEBI:59789"/>
    </ligand>
</feature>
<evidence type="ECO:0000256" key="1">
    <source>
        <dbReference type="ARBA" id="ARBA00001541"/>
    </source>
</evidence>
<dbReference type="OrthoDB" id="9816309at2"/>
<dbReference type="InterPro" id="IPR050903">
    <property type="entry name" value="Bact_Chemotaxis_MeTrfase"/>
</dbReference>
<dbReference type="PANTHER" id="PTHR24422">
    <property type="entry name" value="CHEMOTAXIS PROTEIN METHYLTRANSFERASE"/>
    <property type="match status" value="1"/>
</dbReference>
<dbReference type="InterPro" id="IPR026024">
    <property type="entry name" value="Chemotaxis_MeTrfase_CheR"/>
</dbReference>
<evidence type="ECO:0000256" key="6">
    <source>
        <dbReference type="PIRSR" id="PIRSR000410-1"/>
    </source>
</evidence>
<organism evidence="9 10">
    <name type="scientific">Celeribacter baekdonensis</name>
    <dbReference type="NCBI Taxonomy" id="875171"/>
    <lineage>
        <taxon>Bacteria</taxon>
        <taxon>Pseudomonadati</taxon>
        <taxon>Pseudomonadota</taxon>
        <taxon>Alphaproteobacteria</taxon>
        <taxon>Rhodobacterales</taxon>
        <taxon>Roseobacteraceae</taxon>
        <taxon>Celeribacter</taxon>
    </lineage>
</organism>
<feature type="region of interest" description="Disordered" evidence="7">
    <location>
        <begin position="284"/>
        <end position="305"/>
    </location>
</feature>
<dbReference type="CDD" id="cd02440">
    <property type="entry name" value="AdoMet_MTases"/>
    <property type="match status" value="1"/>
</dbReference>
<keyword evidence="2 5" id="KW-0489">Methyltransferase</keyword>
<evidence type="ECO:0000259" key="8">
    <source>
        <dbReference type="PROSITE" id="PS50123"/>
    </source>
</evidence>
<dbReference type="InterPro" id="IPR036804">
    <property type="entry name" value="CheR_N_sf"/>
</dbReference>
<dbReference type="Gene3D" id="3.40.50.150">
    <property type="entry name" value="Vaccinia Virus protein VP39"/>
    <property type="match status" value="1"/>
</dbReference>
<evidence type="ECO:0000256" key="5">
    <source>
        <dbReference type="PIRNR" id="PIRNR000410"/>
    </source>
</evidence>
<dbReference type="GO" id="GO:0008983">
    <property type="term" value="F:protein-glutamate O-methyltransferase activity"/>
    <property type="evidence" value="ECO:0007669"/>
    <property type="project" value="UniProtKB-EC"/>
</dbReference>
<dbReference type="SUPFAM" id="SSF47757">
    <property type="entry name" value="Chemotaxis receptor methyltransferase CheR, N-terminal domain"/>
    <property type="match status" value="1"/>
</dbReference>
<dbReference type="EC" id="2.1.1.80" evidence="5"/>
<dbReference type="PANTHER" id="PTHR24422:SF19">
    <property type="entry name" value="CHEMOTAXIS PROTEIN METHYLTRANSFERASE"/>
    <property type="match status" value="1"/>
</dbReference>
<dbReference type="SUPFAM" id="SSF53335">
    <property type="entry name" value="S-adenosyl-L-methionine-dependent methyltransferases"/>
    <property type="match status" value="1"/>
</dbReference>
<dbReference type="PRINTS" id="PR00996">
    <property type="entry name" value="CHERMTFRASE"/>
</dbReference>
<feature type="binding site" evidence="6">
    <location>
        <position position="93"/>
    </location>
    <ligand>
        <name>S-adenosyl-L-methionine</name>
        <dbReference type="ChEBI" id="CHEBI:59789"/>
    </ligand>
</feature>
<sequence length="305" mass="33836">MSELSIIKGRPAIESTISDQAFARIAKIALREAGIVLAPSKISMVKSRLTRRLRALGMSSFDSYLDVVEAGTDQSEMGNFISALTTNVSHFFRESHHFDFLAKTILPSLHQKLANGGKVRIWSAGCSNGQEPYSIAMTLLNADPSLAKKNLKILATDIDPEVLTLAKSAQYKGSLTTGLTDEIIAKHFRKSEQDGEVVLTVNSDIQDMISFRQLNLHAEWPMKGRFDAIFCRNVVIYFDEETQVRLYRRYAQALEEGGWLMLGHSERINDSVTSLFKSAGVTTYQTVRTEPPSSPVEGRNSKGSN</sequence>
<comment type="function">
    <text evidence="5">Methylation of the membrane-bound methyl-accepting chemotaxis proteins (MCP) to form gamma-glutamyl methyl ester residues in MCP.</text>
</comment>
<evidence type="ECO:0000256" key="7">
    <source>
        <dbReference type="SAM" id="MobiDB-lite"/>
    </source>
</evidence>